<dbReference type="AlphaFoldDB" id="A0A8H4KZ44"/>
<reference evidence="11 12" key="1">
    <citation type="submission" date="2020-01" db="EMBL/GenBank/DDBJ databases">
        <title>Identification and distribution of gene clusters putatively required for synthesis of sphingolipid metabolism inhibitors in phylogenetically diverse species of the filamentous fungus Fusarium.</title>
        <authorList>
            <person name="Kim H.-S."/>
            <person name="Busman M."/>
            <person name="Brown D.W."/>
            <person name="Divon H."/>
            <person name="Uhlig S."/>
            <person name="Proctor R.H."/>
        </authorList>
    </citation>
    <scope>NUCLEOTIDE SEQUENCE [LARGE SCALE GENOMIC DNA]</scope>
    <source>
        <strain evidence="11 12">NRRL 20459</strain>
    </source>
</reference>
<evidence type="ECO:0000313" key="12">
    <source>
        <dbReference type="Proteomes" id="UP000554235"/>
    </source>
</evidence>
<evidence type="ECO:0000256" key="7">
    <source>
        <dbReference type="ARBA" id="ARBA00023033"/>
    </source>
</evidence>
<dbReference type="PRINTS" id="PR00385">
    <property type="entry name" value="P450"/>
</dbReference>
<dbReference type="GO" id="GO:0020037">
    <property type="term" value="F:heme binding"/>
    <property type="evidence" value="ECO:0007669"/>
    <property type="project" value="InterPro"/>
</dbReference>
<organism evidence="11 12">
    <name type="scientific">Fusarium albosuccineum</name>
    <dbReference type="NCBI Taxonomy" id="1237068"/>
    <lineage>
        <taxon>Eukaryota</taxon>
        <taxon>Fungi</taxon>
        <taxon>Dikarya</taxon>
        <taxon>Ascomycota</taxon>
        <taxon>Pezizomycotina</taxon>
        <taxon>Sordariomycetes</taxon>
        <taxon>Hypocreomycetidae</taxon>
        <taxon>Hypocreales</taxon>
        <taxon>Nectriaceae</taxon>
        <taxon>Fusarium</taxon>
        <taxon>Fusarium decemcellulare species complex</taxon>
    </lineage>
</organism>
<dbReference type="GO" id="GO:0004497">
    <property type="term" value="F:monooxygenase activity"/>
    <property type="evidence" value="ECO:0007669"/>
    <property type="project" value="UniProtKB-KW"/>
</dbReference>
<evidence type="ECO:0000256" key="6">
    <source>
        <dbReference type="ARBA" id="ARBA00023004"/>
    </source>
</evidence>
<feature type="region of interest" description="Disordered" evidence="10">
    <location>
        <begin position="495"/>
        <end position="548"/>
    </location>
</feature>
<dbReference type="InterPro" id="IPR036396">
    <property type="entry name" value="Cyt_P450_sf"/>
</dbReference>
<evidence type="ECO:0000256" key="2">
    <source>
        <dbReference type="ARBA" id="ARBA00010617"/>
    </source>
</evidence>
<evidence type="ECO:0000256" key="4">
    <source>
        <dbReference type="ARBA" id="ARBA00022723"/>
    </source>
</evidence>
<evidence type="ECO:0000256" key="1">
    <source>
        <dbReference type="ARBA" id="ARBA00001971"/>
    </source>
</evidence>
<dbReference type="OrthoDB" id="1470350at2759"/>
<proteinExistence type="inferred from homology"/>
<dbReference type="CDD" id="cd11058">
    <property type="entry name" value="CYP60B-like"/>
    <property type="match status" value="1"/>
</dbReference>
<keyword evidence="5 9" id="KW-0560">Oxidoreductase</keyword>
<dbReference type="InterPro" id="IPR002401">
    <property type="entry name" value="Cyt_P450_E_grp-I"/>
</dbReference>
<dbReference type="EMBL" id="JAADYS010002512">
    <property type="protein sequence ID" value="KAF4458299.1"/>
    <property type="molecule type" value="Genomic_DNA"/>
</dbReference>
<feature type="binding site" description="axial binding residue" evidence="8">
    <location>
        <position position="376"/>
    </location>
    <ligand>
        <name>heme</name>
        <dbReference type="ChEBI" id="CHEBI:30413"/>
    </ligand>
    <ligandPart>
        <name>Fe</name>
        <dbReference type="ChEBI" id="CHEBI:18248"/>
    </ligandPart>
</feature>
<dbReference type="InterPro" id="IPR017972">
    <property type="entry name" value="Cyt_P450_CS"/>
</dbReference>
<keyword evidence="12" id="KW-1185">Reference proteome</keyword>
<evidence type="ECO:0000256" key="9">
    <source>
        <dbReference type="RuleBase" id="RU000461"/>
    </source>
</evidence>
<dbReference type="GO" id="GO:0005506">
    <property type="term" value="F:iron ion binding"/>
    <property type="evidence" value="ECO:0007669"/>
    <property type="project" value="InterPro"/>
</dbReference>
<keyword evidence="3 8" id="KW-0349">Heme</keyword>
<dbReference type="PANTHER" id="PTHR24305:SF230">
    <property type="entry name" value="P450, PUTATIVE (EUROFUNG)-RELATED"/>
    <property type="match status" value="1"/>
</dbReference>
<evidence type="ECO:0000256" key="3">
    <source>
        <dbReference type="ARBA" id="ARBA00022617"/>
    </source>
</evidence>
<dbReference type="InterPro" id="IPR050121">
    <property type="entry name" value="Cytochrome_P450_monoxygenase"/>
</dbReference>
<comment type="similarity">
    <text evidence="2 9">Belongs to the cytochrome P450 family.</text>
</comment>
<dbReference type="Gene3D" id="1.10.630.10">
    <property type="entry name" value="Cytochrome P450"/>
    <property type="match status" value="1"/>
</dbReference>
<dbReference type="InterPro" id="IPR001128">
    <property type="entry name" value="Cyt_P450"/>
</dbReference>
<comment type="caution">
    <text evidence="11">The sequence shown here is derived from an EMBL/GenBank/DDBJ whole genome shotgun (WGS) entry which is preliminary data.</text>
</comment>
<dbReference type="PANTHER" id="PTHR24305">
    <property type="entry name" value="CYTOCHROME P450"/>
    <property type="match status" value="1"/>
</dbReference>
<evidence type="ECO:0000256" key="8">
    <source>
        <dbReference type="PIRSR" id="PIRSR602401-1"/>
    </source>
</evidence>
<accession>A0A8H4KZ44</accession>
<dbReference type="Proteomes" id="UP000554235">
    <property type="component" value="Unassembled WGS sequence"/>
</dbReference>
<gene>
    <name evidence="11" type="ORF">FALBO_14969</name>
</gene>
<dbReference type="PRINTS" id="PR00463">
    <property type="entry name" value="EP450I"/>
</dbReference>
<evidence type="ECO:0000313" key="11">
    <source>
        <dbReference type="EMBL" id="KAF4458299.1"/>
    </source>
</evidence>
<keyword evidence="7 9" id="KW-0503">Monooxygenase</keyword>
<keyword evidence="4 8" id="KW-0479">Metal-binding</keyword>
<dbReference type="Pfam" id="PF00067">
    <property type="entry name" value="p450"/>
    <property type="match status" value="1"/>
</dbReference>
<dbReference type="PROSITE" id="PS00086">
    <property type="entry name" value="CYTOCHROME_P450"/>
    <property type="match status" value="1"/>
</dbReference>
<dbReference type="SUPFAM" id="SSF48264">
    <property type="entry name" value="Cytochrome P450"/>
    <property type="match status" value="1"/>
</dbReference>
<evidence type="ECO:0000256" key="10">
    <source>
        <dbReference type="SAM" id="MobiDB-lite"/>
    </source>
</evidence>
<dbReference type="GO" id="GO:0016705">
    <property type="term" value="F:oxidoreductase activity, acting on paired donors, with incorporation or reduction of molecular oxygen"/>
    <property type="evidence" value="ECO:0007669"/>
    <property type="project" value="InterPro"/>
</dbReference>
<name>A0A8H4KZ44_9HYPO</name>
<evidence type="ECO:0000256" key="5">
    <source>
        <dbReference type="ARBA" id="ARBA00023002"/>
    </source>
</evidence>
<sequence length="548" mass="62378">MLDLHNQYGDVVRVAPNELAFFDEKTWKDIMGHRTQGRAEFAKPLFFYNPTNGPTNIVSSTGPEHAMLRRQLAPGFSEKSLRSQQPIIMRYIDLLMLRLHERCKYGNVDLMSWYNFTTFDIIGDLTFGESFQCLEKSDYNPWVRNIFALVKVNCVMQQCAHFPWLRKLLANILSSPVARSQQSCHRESTRHKLLRRIELGKNQERPDLIEGLLEKKDEWNISTSYLTKNAGVLIVAGSESSATGLSGITYLLAKNPEPLRKLTEEVRSSFNSEEEIDFVAVNKLTYLMACVDEGMRMYPPVPCGFPRIAPNEGATVSGHFVPEDTLVAIHQWATYHSEKNFKKPFEFHPERFLGDPEFELDRRDALQPFHIGPRGCLGRNLAYVEMKVILARLIWNFNFTLAPESNQWMESQKIYNLWEKGPMMFKLEPQLTLLQHSPLLSQFSILHQFFSLDSTPDKMKFHHVLALSFGVLFCDGIGAVVIPGLAAPKISLTRPQSDVAAKPQDRVQLPDTQADTGFVKPNTKANTGSGGQFSKPFFRIGTPKQQTD</sequence>
<protein>
    <submittedName>
        <fullName evidence="11">Cytochrome p450</fullName>
    </submittedName>
</protein>
<comment type="cofactor">
    <cofactor evidence="1 8">
        <name>heme</name>
        <dbReference type="ChEBI" id="CHEBI:30413"/>
    </cofactor>
</comment>
<keyword evidence="6 8" id="KW-0408">Iron</keyword>